<feature type="compositionally biased region" description="Basic residues" evidence="2">
    <location>
        <begin position="414"/>
        <end position="427"/>
    </location>
</feature>
<feature type="compositionally biased region" description="Acidic residues" evidence="2">
    <location>
        <begin position="370"/>
        <end position="384"/>
    </location>
</feature>
<evidence type="ECO:0000256" key="1">
    <source>
        <dbReference type="ARBA" id="ARBA00023242"/>
    </source>
</evidence>
<organism evidence="4 5">
    <name type="scientific">Riccia fluitans</name>
    <dbReference type="NCBI Taxonomy" id="41844"/>
    <lineage>
        <taxon>Eukaryota</taxon>
        <taxon>Viridiplantae</taxon>
        <taxon>Streptophyta</taxon>
        <taxon>Embryophyta</taxon>
        <taxon>Marchantiophyta</taxon>
        <taxon>Marchantiopsida</taxon>
        <taxon>Marchantiidae</taxon>
        <taxon>Marchantiales</taxon>
        <taxon>Ricciaceae</taxon>
        <taxon>Riccia</taxon>
    </lineage>
</organism>
<feature type="compositionally biased region" description="Polar residues" evidence="2">
    <location>
        <begin position="99"/>
        <end position="109"/>
    </location>
</feature>
<feature type="region of interest" description="Disordered" evidence="2">
    <location>
        <begin position="89"/>
        <end position="162"/>
    </location>
</feature>
<accession>A0ABD1Z958</accession>
<evidence type="ECO:0000313" key="4">
    <source>
        <dbReference type="EMBL" id="KAL2644331.1"/>
    </source>
</evidence>
<keyword evidence="1" id="KW-0539">Nucleus</keyword>
<gene>
    <name evidence="4" type="ORF">R1flu_011918</name>
</gene>
<dbReference type="PANTHER" id="PTHR34122">
    <property type="entry name" value="EXPRESSED PROTEIN-RELATED"/>
    <property type="match status" value="1"/>
</dbReference>
<dbReference type="PANTHER" id="PTHR34122:SF1">
    <property type="entry name" value="EXPRESSED PROTEIN"/>
    <property type="match status" value="1"/>
</dbReference>
<dbReference type="Proteomes" id="UP001605036">
    <property type="component" value="Unassembled WGS sequence"/>
</dbReference>
<dbReference type="InterPro" id="IPR014977">
    <property type="entry name" value="WRC_dom"/>
</dbReference>
<reference evidence="4 5" key="1">
    <citation type="submission" date="2024-09" db="EMBL/GenBank/DDBJ databases">
        <title>Chromosome-scale assembly of Riccia fluitans.</title>
        <authorList>
            <person name="Paukszto L."/>
            <person name="Sawicki J."/>
            <person name="Karawczyk K."/>
            <person name="Piernik-Szablinska J."/>
            <person name="Szczecinska M."/>
            <person name="Mazdziarz M."/>
        </authorList>
    </citation>
    <scope>NUCLEOTIDE SEQUENCE [LARGE SCALE GENOMIC DNA]</scope>
    <source>
        <strain evidence="4">Rf_01</strain>
        <tissue evidence="4">Aerial parts of the thallus</tissue>
    </source>
</reference>
<evidence type="ECO:0000259" key="3">
    <source>
        <dbReference type="PROSITE" id="PS51667"/>
    </source>
</evidence>
<protein>
    <recommendedName>
        <fullName evidence="3">WRC domain-containing protein</fullName>
    </recommendedName>
</protein>
<proteinExistence type="predicted"/>
<dbReference type="AlphaFoldDB" id="A0ABD1Z958"/>
<feature type="compositionally biased region" description="Polar residues" evidence="2">
    <location>
        <begin position="207"/>
        <end position="219"/>
    </location>
</feature>
<feature type="compositionally biased region" description="Low complexity" evidence="2">
    <location>
        <begin position="344"/>
        <end position="353"/>
    </location>
</feature>
<feature type="compositionally biased region" description="Basic and acidic residues" evidence="2">
    <location>
        <begin position="124"/>
        <end position="135"/>
    </location>
</feature>
<sequence length="427" mass="48100">MRIRKHRSSSRVIPEFCITYALEQARNIETLEATKIECPLLQPPTRITGKLPVDDKKQVRHLDVRSVHTSLDSESSSIRIRDFVLAHRGENGRTDGSTKRSFSSETLQHGSELDAGHATASTERTAKGKVKEKTQRSPSSFQFTEKVKSDARWKPPGETGEFGTLVKSEKILNPHSKLTTTRVWETGCTKNDAVSRKRQRTSKMESDSSLAQEKGSATKTKSRGEEDCAAGRSKDAMAISEKKKARKLAADKEGLEGSSERIRDKLPVQAAFSFPAGWSYRGLAQIAEHDKPSQGKQCGRTDGRSWRCPLKVQEGFTLCEHHLSKFRLKKLSKESRKQKAQLCRPRPQRQQQPAAIMVHHEQQRRQLEHEVEEEFEEEKEEETAADSSLLPAVDEIAGTAQTPPTVDEQDSPTRFRRRHKTVKLSGL</sequence>
<name>A0ABD1Z958_9MARC</name>
<evidence type="ECO:0000256" key="2">
    <source>
        <dbReference type="SAM" id="MobiDB-lite"/>
    </source>
</evidence>
<feature type="compositionally biased region" description="Basic and acidic residues" evidence="2">
    <location>
        <begin position="145"/>
        <end position="155"/>
    </location>
</feature>
<feature type="compositionally biased region" description="Basic and acidic residues" evidence="2">
    <location>
        <begin position="358"/>
        <end position="369"/>
    </location>
</feature>
<dbReference type="Pfam" id="PF08879">
    <property type="entry name" value="WRC"/>
    <property type="match status" value="1"/>
</dbReference>
<dbReference type="PROSITE" id="PS51667">
    <property type="entry name" value="WRC"/>
    <property type="match status" value="1"/>
</dbReference>
<feature type="domain" description="WRC" evidence="3">
    <location>
        <begin position="292"/>
        <end position="337"/>
    </location>
</feature>
<evidence type="ECO:0000313" key="5">
    <source>
        <dbReference type="Proteomes" id="UP001605036"/>
    </source>
</evidence>
<comment type="caution">
    <text evidence="4">The sequence shown here is derived from an EMBL/GenBank/DDBJ whole genome shotgun (WGS) entry which is preliminary data.</text>
</comment>
<feature type="compositionally biased region" description="Basic and acidic residues" evidence="2">
    <location>
        <begin position="89"/>
        <end position="98"/>
    </location>
</feature>
<keyword evidence="5" id="KW-1185">Reference proteome</keyword>
<feature type="region of interest" description="Disordered" evidence="2">
    <location>
        <begin position="331"/>
        <end position="427"/>
    </location>
</feature>
<dbReference type="EMBL" id="JBHFFA010000002">
    <property type="protein sequence ID" value="KAL2644331.1"/>
    <property type="molecule type" value="Genomic_DNA"/>
</dbReference>
<feature type="region of interest" description="Disordered" evidence="2">
    <location>
        <begin position="189"/>
        <end position="245"/>
    </location>
</feature>